<sequence length="62" mass="6851">MLCKNRSSAALPGASRKRKPGRQAASGGPFSRFCHRFDALNVTFINILENTLQPLKSDKSLF</sequence>
<dbReference type="AlphaFoldDB" id="A0A4P7CT67"/>
<keyword evidence="3" id="KW-1185">Reference proteome</keyword>
<evidence type="ECO:0000256" key="1">
    <source>
        <dbReference type="SAM" id="MobiDB-lite"/>
    </source>
</evidence>
<name>A0A4P7CT67_9BURK</name>
<dbReference type="Proteomes" id="UP000295727">
    <property type="component" value="Chromosome 1"/>
</dbReference>
<accession>A0A4P7CT67</accession>
<dbReference type="EMBL" id="CP038148">
    <property type="protein sequence ID" value="QBQ97926.1"/>
    <property type="molecule type" value="Genomic_DNA"/>
</dbReference>
<proteinExistence type="predicted"/>
<feature type="region of interest" description="Disordered" evidence="1">
    <location>
        <begin position="1"/>
        <end position="30"/>
    </location>
</feature>
<evidence type="ECO:0000313" key="2">
    <source>
        <dbReference type="EMBL" id="QBQ97926.1"/>
    </source>
</evidence>
<dbReference type="RefSeq" id="WP_134749277.1">
    <property type="nucleotide sequence ID" value="NZ_CP038148.1"/>
</dbReference>
<reference evidence="2 3" key="1">
    <citation type="submission" date="2019-03" db="EMBL/GenBank/DDBJ databases">
        <title>Paraburkholderia sp. 7MH5, isolated from subtropical forest soil.</title>
        <authorList>
            <person name="Gao Z.-H."/>
            <person name="Qiu L.-H."/>
        </authorList>
    </citation>
    <scope>NUCLEOTIDE SEQUENCE [LARGE SCALE GENOMIC DNA]</scope>
    <source>
        <strain evidence="2 3">7MH5</strain>
    </source>
</reference>
<evidence type="ECO:0000313" key="3">
    <source>
        <dbReference type="Proteomes" id="UP000295727"/>
    </source>
</evidence>
<dbReference type="KEGG" id="ppai:E1956_12570"/>
<organism evidence="2 3">
    <name type="scientific">Paraburkholderia pallida</name>
    <dbReference type="NCBI Taxonomy" id="2547399"/>
    <lineage>
        <taxon>Bacteria</taxon>
        <taxon>Pseudomonadati</taxon>
        <taxon>Pseudomonadota</taxon>
        <taxon>Betaproteobacteria</taxon>
        <taxon>Burkholderiales</taxon>
        <taxon>Burkholderiaceae</taxon>
        <taxon>Paraburkholderia</taxon>
    </lineage>
</organism>
<gene>
    <name evidence="2" type="ORF">E1956_12570</name>
</gene>
<protein>
    <submittedName>
        <fullName evidence="2">Uncharacterized protein</fullName>
    </submittedName>
</protein>